<accession>A0ACD2ZXM1</accession>
<organism evidence="1 2">
    <name type="scientific">Pluteus cervinus</name>
    <dbReference type="NCBI Taxonomy" id="181527"/>
    <lineage>
        <taxon>Eukaryota</taxon>
        <taxon>Fungi</taxon>
        <taxon>Dikarya</taxon>
        <taxon>Basidiomycota</taxon>
        <taxon>Agaricomycotina</taxon>
        <taxon>Agaricomycetes</taxon>
        <taxon>Agaricomycetidae</taxon>
        <taxon>Agaricales</taxon>
        <taxon>Pluteineae</taxon>
        <taxon>Pluteaceae</taxon>
        <taxon>Pluteus</taxon>
    </lineage>
</organism>
<evidence type="ECO:0000313" key="1">
    <source>
        <dbReference type="EMBL" id="TFK58283.1"/>
    </source>
</evidence>
<feature type="non-terminal residue" evidence="1">
    <location>
        <position position="157"/>
    </location>
</feature>
<dbReference type="EMBL" id="ML209478">
    <property type="protein sequence ID" value="TFK58283.1"/>
    <property type="molecule type" value="Genomic_DNA"/>
</dbReference>
<name>A0ACD2ZXM1_9AGAR</name>
<gene>
    <name evidence="1" type="ORF">BDN72DRAFT_740325</name>
</gene>
<sequence length="157" mass="17262">DERLVSVLVGNSCEEASLIAHKLCERFYSRKRLGSAVFFPHATEDTDLSCKHIVSTIAREVAALHPAFAEAIADVLASSPGLACSSDHFDRQFEDLLVHPLQSLTMVGPVLIVIDGLDRCSDPLRFEEALGASHILGKIPRNVRFLMTYNSESQLLN</sequence>
<protein>
    <submittedName>
        <fullName evidence="1">Uncharacterized protein</fullName>
    </submittedName>
</protein>
<proteinExistence type="predicted"/>
<dbReference type="Proteomes" id="UP000308600">
    <property type="component" value="Unassembled WGS sequence"/>
</dbReference>
<keyword evidence="2" id="KW-1185">Reference proteome</keyword>
<reference evidence="1 2" key="1">
    <citation type="journal article" date="2019" name="Nat. Ecol. Evol.">
        <title>Megaphylogeny resolves global patterns of mushroom evolution.</title>
        <authorList>
            <person name="Varga T."/>
            <person name="Krizsan K."/>
            <person name="Foldi C."/>
            <person name="Dima B."/>
            <person name="Sanchez-Garcia M."/>
            <person name="Sanchez-Ramirez S."/>
            <person name="Szollosi G.J."/>
            <person name="Szarkandi J.G."/>
            <person name="Papp V."/>
            <person name="Albert L."/>
            <person name="Andreopoulos W."/>
            <person name="Angelini C."/>
            <person name="Antonin V."/>
            <person name="Barry K.W."/>
            <person name="Bougher N.L."/>
            <person name="Buchanan P."/>
            <person name="Buyck B."/>
            <person name="Bense V."/>
            <person name="Catcheside P."/>
            <person name="Chovatia M."/>
            <person name="Cooper J."/>
            <person name="Damon W."/>
            <person name="Desjardin D."/>
            <person name="Finy P."/>
            <person name="Geml J."/>
            <person name="Haridas S."/>
            <person name="Hughes K."/>
            <person name="Justo A."/>
            <person name="Karasinski D."/>
            <person name="Kautmanova I."/>
            <person name="Kiss B."/>
            <person name="Kocsube S."/>
            <person name="Kotiranta H."/>
            <person name="LaButti K.M."/>
            <person name="Lechner B.E."/>
            <person name="Liimatainen K."/>
            <person name="Lipzen A."/>
            <person name="Lukacs Z."/>
            <person name="Mihaltcheva S."/>
            <person name="Morgado L.N."/>
            <person name="Niskanen T."/>
            <person name="Noordeloos M.E."/>
            <person name="Ohm R.A."/>
            <person name="Ortiz-Santana B."/>
            <person name="Ovrebo C."/>
            <person name="Racz N."/>
            <person name="Riley R."/>
            <person name="Savchenko A."/>
            <person name="Shiryaev A."/>
            <person name="Soop K."/>
            <person name="Spirin V."/>
            <person name="Szebenyi C."/>
            <person name="Tomsovsky M."/>
            <person name="Tulloss R.E."/>
            <person name="Uehling J."/>
            <person name="Grigoriev I.V."/>
            <person name="Vagvolgyi C."/>
            <person name="Papp T."/>
            <person name="Martin F.M."/>
            <person name="Miettinen O."/>
            <person name="Hibbett D.S."/>
            <person name="Nagy L.G."/>
        </authorList>
    </citation>
    <scope>NUCLEOTIDE SEQUENCE [LARGE SCALE GENOMIC DNA]</scope>
    <source>
        <strain evidence="1 2">NL-1719</strain>
    </source>
</reference>
<feature type="non-terminal residue" evidence="1">
    <location>
        <position position="1"/>
    </location>
</feature>
<evidence type="ECO:0000313" key="2">
    <source>
        <dbReference type="Proteomes" id="UP000308600"/>
    </source>
</evidence>